<evidence type="ECO:0000313" key="1">
    <source>
        <dbReference type="EMBL" id="KKY19939.1"/>
    </source>
</evidence>
<dbReference type="EMBL" id="LCWF01000104">
    <property type="protein sequence ID" value="KKY19939.1"/>
    <property type="molecule type" value="Genomic_DNA"/>
</dbReference>
<dbReference type="Proteomes" id="UP000053317">
    <property type="component" value="Unassembled WGS sequence"/>
</dbReference>
<reference evidence="1 2" key="2">
    <citation type="submission" date="2015-05" db="EMBL/GenBank/DDBJ databases">
        <authorList>
            <person name="Morales-Cruz A."/>
            <person name="Amrine K.C."/>
            <person name="Cantu D."/>
        </authorList>
    </citation>
    <scope>NUCLEOTIDE SEQUENCE [LARGE SCALE GENOMIC DNA]</scope>
    <source>
        <strain evidence="1">UCRPC4</strain>
    </source>
</reference>
<name>A0A0G2EBS4_PHACM</name>
<protein>
    <submittedName>
        <fullName evidence="1">Uncharacterized protein</fullName>
    </submittedName>
</protein>
<organism evidence="1 2">
    <name type="scientific">Phaeomoniella chlamydospora</name>
    <name type="common">Phaeoacremonium chlamydosporum</name>
    <dbReference type="NCBI Taxonomy" id="158046"/>
    <lineage>
        <taxon>Eukaryota</taxon>
        <taxon>Fungi</taxon>
        <taxon>Dikarya</taxon>
        <taxon>Ascomycota</taxon>
        <taxon>Pezizomycotina</taxon>
        <taxon>Eurotiomycetes</taxon>
        <taxon>Chaetothyriomycetidae</taxon>
        <taxon>Phaeomoniellales</taxon>
        <taxon>Phaeomoniellaceae</taxon>
        <taxon>Phaeomoniella</taxon>
    </lineage>
</organism>
<keyword evidence="2" id="KW-1185">Reference proteome</keyword>
<dbReference type="AlphaFoldDB" id="A0A0G2EBS4"/>
<evidence type="ECO:0000313" key="2">
    <source>
        <dbReference type="Proteomes" id="UP000053317"/>
    </source>
</evidence>
<sequence>MSISAGVLHYGEKDKSEDTKYIVEKLIKLGDNKIFLRLRVNGRMFDVEFGPEKLRDIKNMSDSQNFEQEYLDALRHSFGDDDDDMSSEPVEQEDDLDIANSPVSITQHLQKFHSEIIHTFP</sequence>
<reference evidence="1 2" key="1">
    <citation type="submission" date="2015-05" db="EMBL/GenBank/DDBJ databases">
        <title>Distinctive expansion of gene families associated with plant cell wall degradation and secondary metabolism in the genomes of grapevine trunk pathogens.</title>
        <authorList>
            <person name="Lawrence D.P."/>
            <person name="Travadon R."/>
            <person name="Rolshausen P.E."/>
            <person name="Baumgartner K."/>
        </authorList>
    </citation>
    <scope>NUCLEOTIDE SEQUENCE [LARGE SCALE GENOMIC DNA]</scope>
    <source>
        <strain evidence="1">UCRPC4</strain>
    </source>
</reference>
<accession>A0A0G2EBS4</accession>
<proteinExistence type="predicted"/>
<dbReference type="OrthoDB" id="4062651at2759"/>
<comment type="caution">
    <text evidence="1">The sequence shown here is derived from an EMBL/GenBank/DDBJ whole genome shotgun (WGS) entry which is preliminary data.</text>
</comment>
<gene>
    <name evidence="1" type="ORF">UCRPC4_g04366</name>
</gene>